<comment type="caution">
    <text evidence="2">The sequence shown here is derived from an EMBL/GenBank/DDBJ whole genome shotgun (WGS) entry which is preliminary data.</text>
</comment>
<dbReference type="AlphaFoldDB" id="A0A7K3LJ53"/>
<feature type="region of interest" description="Disordered" evidence="1">
    <location>
        <begin position="114"/>
        <end position="135"/>
    </location>
</feature>
<organism evidence="2 3">
    <name type="scientific">Mycolicibacter kumamotonensis</name>
    <dbReference type="NCBI Taxonomy" id="354243"/>
    <lineage>
        <taxon>Bacteria</taxon>
        <taxon>Bacillati</taxon>
        <taxon>Actinomycetota</taxon>
        <taxon>Actinomycetes</taxon>
        <taxon>Mycobacteriales</taxon>
        <taxon>Mycobacteriaceae</taxon>
        <taxon>Mycolicibacter</taxon>
    </lineage>
</organism>
<dbReference type="Proteomes" id="UP000466523">
    <property type="component" value="Unassembled WGS sequence"/>
</dbReference>
<evidence type="ECO:0000313" key="2">
    <source>
        <dbReference type="EMBL" id="NDJ91656.1"/>
    </source>
</evidence>
<evidence type="ECO:0000313" key="3">
    <source>
        <dbReference type="Proteomes" id="UP000466523"/>
    </source>
</evidence>
<proteinExistence type="predicted"/>
<gene>
    <name evidence="2" type="ORF">GWR20_21350</name>
</gene>
<accession>A0A7K3LJ53</accession>
<protein>
    <submittedName>
        <fullName evidence="2">Uncharacterized protein</fullName>
    </submittedName>
</protein>
<name>A0A7K3LJ53_9MYCO</name>
<evidence type="ECO:0000256" key="1">
    <source>
        <dbReference type="SAM" id="MobiDB-lite"/>
    </source>
</evidence>
<reference evidence="2 3" key="1">
    <citation type="submission" date="2020-01" db="EMBL/GenBank/DDBJ databases">
        <authorList>
            <person name="Sanchez-Estrada R."/>
            <person name="Gonzalez-Y-Merchand J.A."/>
            <person name="Rivera-Gutierrez S."/>
        </authorList>
    </citation>
    <scope>NUCLEOTIDE SEQUENCE [LARGE SCALE GENOMIC DNA]</scope>
    <source>
        <strain evidence="2 3">CST 7247</strain>
    </source>
</reference>
<feature type="compositionally biased region" description="Basic and acidic residues" evidence="1">
    <location>
        <begin position="119"/>
        <end position="135"/>
    </location>
</feature>
<sequence>MAECAVAAVAEEPTAVLCRGGSGQHVVRVDDRRRVSAIADQAAVAINGENGVDRVQPPRVVVDEVLQVGVHTAGTVEADPELAERLGPSDVQVRPCAVGRAGCGCIQIKDVEQVPEPRFGMDDRRAGQRENRKPH</sequence>
<dbReference type="EMBL" id="JAACYR010000110">
    <property type="protein sequence ID" value="NDJ91656.1"/>
    <property type="molecule type" value="Genomic_DNA"/>
</dbReference>
<dbReference type="RefSeq" id="WP_162113174.1">
    <property type="nucleotide sequence ID" value="NZ_JAACYR010000110.1"/>
</dbReference>